<dbReference type="PANTHER" id="PTHR23026">
    <property type="entry name" value="NADPH NITROREDUCTASE"/>
    <property type="match status" value="1"/>
</dbReference>
<organism evidence="2">
    <name type="scientific">Kitasatospora camelliae</name>
    <dbReference type="NCBI Taxonomy" id="3156397"/>
    <lineage>
        <taxon>Bacteria</taxon>
        <taxon>Bacillati</taxon>
        <taxon>Actinomycetota</taxon>
        <taxon>Actinomycetes</taxon>
        <taxon>Kitasatosporales</taxon>
        <taxon>Streptomycetaceae</taxon>
        <taxon>Kitasatospora</taxon>
    </lineage>
</organism>
<name>A0AAU8K5C3_9ACTN</name>
<feature type="region of interest" description="Disordered" evidence="1">
    <location>
        <begin position="301"/>
        <end position="327"/>
    </location>
</feature>
<accession>A0AAU8K5C3</accession>
<protein>
    <submittedName>
        <fullName evidence="2">Nitroreductase family protein</fullName>
    </submittedName>
</protein>
<evidence type="ECO:0000256" key="1">
    <source>
        <dbReference type="SAM" id="MobiDB-lite"/>
    </source>
</evidence>
<dbReference type="AlphaFoldDB" id="A0AAU8K5C3"/>
<dbReference type="EMBL" id="CP159872">
    <property type="protein sequence ID" value="XCM82656.1"/>
    <property type="molecule type" value="Genomic_DNA"/>
</dbReference>
<dbReference type="KEGG" id="kcm:ABWK59_28975"/>
<dbReference type="NCBIfam" id="NF047509">
    <property type="entry name" value="Rv3131_FMN_oxido"/>
    <property type="match status" value="1"/>
</dbReference>
<dbReference type="InterPro" id="IPR050627">
    <property type="entry name" value="Nitroreductase/BluB"/>
</dbReference>
<dbReference type="PANTHER" id="PTHR23026:SF123">
    <property type="entry name" value="NAD(P)H NITROREDUCTASE RV3131-RELATED"/>
    <property type="match status" value="1"/>
</dbReference>
<dbReference type="InterPro" id="IPR000415">
    <property type="entry name" value="Nitroreductase-like"/>
</dbReference>
<dbReference type="RefSeq" id="WP_354643587.1">
    <property type="nucleotide sequence ID" value="NZ_CP159872.1"/>
</dbReference>
<gene>
    <name evidence="2" type="ORF">ABWK59_28975</name>
</gene>
<proteinExistence type="predicted"/>
<evidence type="ECO:0000313" key="2">
    <source>
        <dbReference type="EMBL" id="XCM82656.1"/>
    </source>
</evidence>
<dbReference type="Gene3D" id="3.40.109.10">
    <property type="entry name" value="NADH Oxidase"/>
    <property type="match status" value="2"/>
</dbReference>
<dbReference type="GO" id="GO:0016491">
    <property type="term" value="F:oxidoreductase activity"/>
    <property type="evidence" value="ECO:0007669"/>
    <property type="project" value="InterPro"/>
</dbReference>
<reference evidence="2" key="1">
    <citation type="submission" date="2024-06" db="EMBL/GenBank/DDBJ databases">
        <title>The genome sequences of Kitasatospora sp. strain HUAS MG31.</title>
        <authorList>
            <person name="Mo P."/>
        </authorList>
    </citation>
    <scope>NUCLEOTIDE SEQUENCE</scope>
    <source>
        <strain evidence="2">HUAS MG31</strain>
    </source>
</reference>
<sequence>MTEPSLTLADLRLLAAAGGAAPSLHNSQPWRFRATPDRRGLEVYVDTARAVPVADPDGRARYISVGAALFNLRAAAAHLGRGAVVRLLPDADRPDLAAVLDLPGRSHPWVPDLYAAIPHRHSSRRPFSNRDVPEAVLGELAEAARREGTQLTALEEGEVRRVLALTAEAELRIAGDLARQAEARDWVRLEAPATDGIPAEALGPVDHDARVPMRSFTGPAPERPSEHFEPLPQLCTLATHLDRPQDWLRAGQALERIWLLATVRGVRASVLHQAVEFPDTRRLLRDPAEGPGHVQLVLRFGYGPPGTPSPRRHPAEILDPGEEPAGE</sequence>
<dbReference type="SUPFAM" id="SSF55469">
    <property type="entry name" value="FMN-dependent nitroreductase-like"/>
    <property type="match status" value="2"/>
</dbReference>